<dbReference type="EMBL" id="QNRX01000034">
    <property type="protein sequence ID" value="RBP57053.1"/>
    <property type="molecule type" value="Genomic_DNA"/>
</dbReference>
<dbReference type="AlphaFoldDB" id="A0A366HVQ8"/>
<dbReference type="Proteomes" id="UP000253490">
    <property type="component" value="Unassembled WGS sequence"/>
</dbReference>
<accession>A0A366HVQ8</accession>
<protein>
    <submittedName>
        <fullName evidence="1">Uncharacterized protein</fullName>
    </submittedName>
</protein>
<reference evidence="1 2" key="1">
    <citation type="submission" date="2018-06" db="EMBL/GenBank/DDBJ databases">
        <title>Genomic Encyclopedia of Type Strains, Phase IV (KMG-IV): sequencing the most valuable type-strain genomes for metagenomic binning, comparative biology and taxonomic classification.</title>
        <authorList>
            <person name="Goeker M."/>
        </authorList>
    </citation>
    <scope>NUCLEOTIDE SEQUENCE [LARGE SCALE GENOMIC DNA]</scope>
    <source>
        <strain evidence="1 2">DSM 22112</strain>
    </source>
</reference>
<evidence type="ECO:0000313" key="1">
    <source>
        <dbReference type="EMBL" id="RBP57053.1"/>
    </source>
</evidence>
<gene>
    <name evidence="1" type="ORF">DES36_1343</name>
</gene>
<comment type="caution">
    <text evidence="1">The sequence shown here is derived from an EMBL/GenBank/DDBJ whole genome shotgun (WGS) entry which is preliminary data.</text>
</comment>
<sequence length="51" mass="5740">MQEFSSLNNEYVARSYLIGDGGATVRAQVRVGITSKKMLRKSLMMKQFIGK</sequence>
<evidence type="ECO:0000313" key="2">
    <source>
        <dbReference type="Proteomes" id="UP000253490"/>
    </source>
</evidence>
<proteinExistence type="predicted"/>
<keyword evidence="2" id="KW-1185">Reference proteome</keyword>
<name>A0A366HVQ8_9FIRM</name>
<organism evidence="1 2">
    <name type="scientific">Alkalibaculum bacchi</name>
    <dbReference type="NCBI Taxonomy" id="645887"/>
    <lineage>
        <taxon>Bacteria</taxon>
        <taxon>Bacillati</taxon>
        <taxon>Bacillota</taxon>
        <taxon>Clostridia</taxon>
        <taxon>Eubacteriales</taxon>
        <taxon>Eubacteriaceae</taxon>
        <taxon>Alkalibaculum</taxon>
    </lineage>
</organism>